<sequence>MNAKPHLHHQRLNTAHNKHNERVAEFHKRHAAQIANGENGNSVLARWERFVYNKTLQFAKKMSEKF</sequence>
<dbReference type="Proteomes" id="UP001157114">
    <property type="component" value="Unassembled WGS sequence"/>
</dbReference>
<accession>A0ABQ6G9J3</accession>
<protein>
    <submittedName>
        <fullName evidence="1">Uncharacterized protein</fullName>
    </submittedName>
</protein>
<reference evidence="1 2" key="1">
    <citation type="submission" date="2023-03" db="EMBL/GenBank/DDBJ databases">
        <title>Draft genome sequence of the bacteria which degrade cell wall of Tricholomamatutake.</title>
        <authorList>
            <person name="Konishi Y."/>
            <person name="Fukuta Y."/>
            <person name="Shirasaka N."/>
        </authorList>
    </citation>
    <scope>NUCLEOTIDE SEQUENCE [LARGE SCALE GENOMIC DNA]</scope>
    <source>
        <strain evidence="2">mu1</strain>
    </source>
</reference>
<comment type="caution">
    <text evidence="1">The sequence shown here is derived from an EMBL/GenBank/DDBJ whole genome shotgun (WGS) entry which is preliminary data.</text>
</comment>
<organism evidence="1 2">
    <name type="scientific">Paenibacillus glycanilyticus</name>
    <dbReference type="NCBI Taxonomy" id="126569"/>
    <lineage>
        <taxon>Bacteria</taxon>
        <taxon>Bacillati</taxon>
        <taxon>Bacillota</taxon>
        <taxon>Bacilli</taxon>
        <taxon>Bacillales</taxon>
        <taxon>Paenibacillaceae</taxon>
        <taxon>Paenibacillus</taxon>
    </lineage>
</organism>
<keyword evidence="2" id="KW-1185">Reference proteome</keyword>
<dbReference type="RefSeq" id="WP_284236409.1">
    <property type="nucleotide sequence ID" value="NZ_BSSQ01000001.1"/>
</dbReference>
<evidence type="ECO:0000313" key="2">
    <source>
        <dbReference type="Proteomes" id="UP001157114"/>
    </source>
</evidence>
<evidence type="ECO:0000313" key="1">
    <source>
        <dbReference type="EMBL" id="GLX65737.1"/>
    </source>
</evidence>
<name>A0ABQ6G9J3_9BACL</name>
<dbReference type="EMBL" id="BSSQ01000001">
    <property type="protein sequence ID" value="GLX65737.1"/>
    <property type="molecule type" value="Genomic_DNA"/>
</dbReference>
<proteinExistence type="predicted"/>
<gene>
    <name evidence="1" type="ORF">MU1_00810</name>
</gene>